<evidence type="ECO:0000313" key="1">
    <source>
        <dbReference type="EMBL" id="MFC3996741.1"/>
    </source>
</evidence>
<dbReference type="InterPro" id="IPR036689">
    <property type="entry name" value="ESAT-6-like_sf"/>
</dbReference>
<dbReference type="Proteomes" id="UP001595847">
    <property type="component" value="Unassembled WGS sequence"/>
</dbReference>
<organism evidence="1 2">
    <name type="scientific">Nocardiopsis sediminis</name>
    <dbReference type="NCBI Taxonomy" id="1778267"/>
    <lineage>
        <taxon>Bacteria</taxon>
        <taxon>Bacillati</taxon>
        <taxon>Actinomycetota</taxon>
        <taxon>Actinomycetes</taxon>
        <taxon>Streptosporangiales</taxon>
        <taxon>Nocardiopsidaceae</taxon>
        <taxon>Nocardiopsis</taxon>
    </lineage>
</organism>
<comment type="caution">
    <text evidence="1">The sequence shown here is derived from an EMBL/GenBank/DDBJ whole genome shotgun (WGS) entry which is preliminary data.</text>
</comment>
<protein>
    <recommendedName>
        <fullName evidence="3">WXG100 family type VII secretion target</fullName>
    </recommendedName>
</protein>
<reference evidence="2" key="1">
    <citation type="journal article" date="2019" name="Int. J. Syst. Evol. Microbiol.">
        <title>The Global Catalogue of Microorganisms (GCM) 10K type strain sequencing project: providing services to taxonomists for standard genome sequencing and annotation.</title>
        <authorList>
            <consortium name="The Broad Institute Genomics Platform"/>
            <consortium name="The Broad Institute Genome Sequencing Center for Infectious Disease"/>
            <person name="Wu L."/>
            <person name="Ma J."/>
        </authorList>
    </citation>
    <scope>NUCLEOTIDE SEQUENCE [LARGE SCALE GENOMIC DNA]</scope>
    <source>
        <strain evidence="2">TBRC 1826</strain>
    </source>
</reference>
<evidence type="ECO:0008006" key="3">
    <source>
        <dbReference type="Google" id="ProtNLM"/>
    </source>
</evidence>
<name>A0ABV8FKS0_9ACTN</name>
<dbReference type="EMBL" id="JBHSBH010000008">
    <property type="protein sequence ID" value="MFC3996741.1"/>
    <property type="molecule type" value="Genomic_DNA"/>
</dbReference>
<dbReference type="SUPFAM" id="SSF140453">
    <property type="entry name" value="EsxAB dimer-like"/>
    <property type="match status" value="1"/>
</dbReference>
<gene>
    <name evidence="1" type="ORF">ACFOVU_12500</name>
</gene>
<sequence length="117" mass="12387">MSSNSIDVKPDPMAIAAANMNEATDLVHKIMGDFNEQVAALRNRAWGEGDKIAEIGGEQFDPGAEQIREGGTALEGALRKTTESTINSSRILGGMEEDNIVISNDLVNGMPGGGSRR</sequence>
<dbReference type="RefSeq" id="WP_378533078.1">
    <property type="nucleotide sequence ID" value="NZ_JBHSBH010000008.1"/>
</dbReference>
<accession>A0ABV8FKS0</accession>
<proteinExistence type="predicted"/>
<keyword evidence="2" id="KW-1185">Reference proteome</keyword>
<evidence type="ECO:0000313" key="2">
    <source>
        <dbReference type="Proteomes" id="UP001595847"/>
    </source>
</evidence>